<dbReference type="STRING" id="198092.SAMN02745194_04402"/>
<dbReference type="Gene3D" id="3.40.50.2000">
    <property type="entry name" value="Glycogen Phosphorylase B"/>
    <property type="match status" value="2"/>
</dbReference>
<dbReference type="OrthoDB" id="9801573at2"/>
<evidence type="ECO:0000313" key="3">
    <source>
        <dbReference type="EMBL" id="SHK19671.1"/>
    </source>
</evidence>
<dbReference type="PANTHER" id="PTHR12526">
    <property type="entry name" value="GLYCOSYLTRANSFERASE"/>
    <property type="match status" value="1"/>
</dbReference>
<dbReference type="SUPFAM" id="SSF53756">
    <property type="entry name" value="UDP-Glycosyltransferase/glycogen phosphorylase"/>
    <property type="match status" value="1"/>
</dbReference>
<proteinExistence type="predicted"/>
<dbReference type="GO" id="GO:0016757">
    <property type="term" value="F:glycosyltransferase activity"/>
    <property type="evidence" value="ECO:0007669"/>
    <property type="project" value="InterPro"/>
</dbReference>
<reference evidence="3 4" key="1">
    <citation type="submission" date="2016-11" db="EMBL/GenBank/DDBJ databases">
        <authorList>
            <person name="Jaros S."/>
            <person name="Januszkiewicz K."/>
            <person name="Wedrychowicz H."/>
        </authorList>
    </citation>
    <scope>NUCLEOTIDE SEQUENCE [LARGE SCALE GENOMIC DNA]</scope>
    <source>
        <strain evidence="3 4">DSM 14916</strain>
    </source>
</reference>
<name>A0A1M6QHG7_9PROT</name>
<evidence type="ECO:0000313" key="4">
    <source>
        <dbReference type="Proteomes" id="UP000184387"/>
    </source>
</evidence>
<keyword evidence="3" id="KW-0808">Transferase</keyword>
<feature type="domain" description="Glycosyl transferase family 1" evidence="1">
    <location>
        <begin position="173"/>
        <end position="298"/>
    </location>
</feature>
<evidence type="ECO:0000259" key="2">
    <source>
        <dbReference type="Pfam" id="PF13439"/>
    </source>
</evidence>
<protein>
    <submittedName>
        <fullName evidence="3">Glycosyltransferase involved in cell wall bisynthesis</fullName>
    </submittedName>
</protein>
<dbReference type="EMBL" id="FQZF01000036">
    <property type="protein sequence ID" value="SHK19671.1"/>
    <property type="molecule type" value="Genomic_DNA"/>
</dbReference>
<organism evidence="3 4">
    <name type="scientific">Muricoccus roseus</name>
    <dbReference type="NCBI Taxonomy" id="198092"/>
    <lineage>
        <taxon>Bacteria</taxon>
        <taxon>Pseudomonadati</taxon>
        <taxon>Pseudomonadota</taxon>
        <taxon>Alphaproteobacteria</taxon>
        <taxon>Acetobacterales</taxon>
        <taxon>Roseomonadaceae</taxon>
        <taxon>Muricoccus</taxon>
    </lineage>
</organism>
<dbReference type="Pfam" id="PF13439">
    <property type="entry name" value="Glyco_transf_4"/>
    <property type="match status" value="1"/>
</dbReference>
<gene>
    <name evidence="3" type="ORF">SAMN02745194_04402</name>
</gene>
<dbReference type="RefSeq" id="WP_073138924.1">
    <property type="nucleotide sequence ID" value="NZ_FQZF01000036.1"/>
</dbReference>
<accession>A0A1M6QHG7</accession>
<dbReference type="AlphaFoldDB" id="A0A1M6QHG7"/>
<feature type="domain" description="Glycosyltransferase subfamily 4-like N-terminal" evidence="2">
    <location>
        <begin position="18"/>
        <end position="119"/>
    </location>
</feature>
<dbReference type="PANTHER" id="PTHR12526:SF595">
    <property type="entry name" value="BLL5217 PROTEIN"/>
    <property type="match status" value="1"/>
</dbReference>
<dbReference type="Proteomes" id="UP000184387">
    <property type="component" value="Unassembled WGS sequence"/>
</dbReference>
<sequence>MRIAQVAPLAEAVPPKLYGGTERIVSYLTEELTALGHEVTLFASGDSITSAALEPMLPQAIRLDPSIRDPIAPHMLMVQKVLDQAARFDIVHYHIDHLHLPALRGRGVPFVSTFHGRLDLPEIQPLLSAFPEAPFISISDSQRRPLQHVDVNWAGTVLHGLPAGLLPFSPRHQGYIAFLGRISPEKGPDTAIRIAVAAGIPIKIAAKVDKADQTYFEEVVAPLLDQDGVEFIGEINEAEKAEFLGNAMCLLTPIAWPEPFGLVMIEAMACGTPVIAFNRGSVPEVVEDEVSGFIVEDELGALAALKKLPALDRAAVRTAFERRFTARRMAEDHLALYRRLLGRERTTILRAV</sequence>
<dbReference type="Pfam" id="PF00534">
    <property type="entry name" value="Glycos_transf_1"/>
    <property type="match status" value="1"/>
</dbReference>
<dbReference type="CDD" id="cd03802">
    <property type="entry name" value="GT4_AviGT4-like"/>
    <property type="match status" value="1"/>
</dbReference>
<dbReference type="InterPro" id="IPR028098">
    <property type="entry name" value="Glyco_trans_4-like_N"/>
</dbReference>
<dbReference type="InterPro" id="IPR001296">
    <property type="entry name" value="Glyco_trans_1"/>
</dbReference>
<evidence type="ECO:0000259" key="1">
    <source>
        <dbReference type="Pfam" id="PF00534"/>
    </source>
</evidence>
<keyword evidence="4" id="KW-1185">Reference proteome</keyword>